<dbReference type="Proteomes" id="UP001201020">
    <property type="component" value="Chromosome"/>
</dbReference>
<dbReference type="PANTHER" id="PTHR42845">
    <property type="entry name" value="COENZYME F420-REDUCING HYDROGENASE, GAMMA SUBUNIT"/>
    <property type="match status" value="1"/>
</dbReference>
<dbReference type="InterPro" id="IPR037024">
    <property type="entry name" value="NiFe_Hase_small_N_sf"/>
</dbReference>
<dbReference type="AlphaFoldDB" id="A0A9Y1BLL6"/>
<dbReference type="SUPFAM" id="SSF56770">
    <property type="entry name" value="HydA/Nqo6-like"/>
    <property type="match status" value="1"/>
</dbReference>
<accession>A0A9Y1BLL6</accession>
<sequence>MNKLKVAVALGATCAGCDVAILDLNEKILDVIEIVDFVFWPTAMDFKLEDLKALKDGEVDVGLYHGAIGTEEDEEIAKILRKKSKVVVAFGACANFGGIPSLTNMPYESKIFDVVYKESPSTSNPEGTVPLKETEVEGTKLTLPGIRKRADSLNSVIDVDYYVPGCPPMVPLIEQVVDILRVFVEKGTLPPKGAVIAGQDTLCKECGRTKPETISYTEFLSPQEVKEIDPDLCLLSQGILCLGPATRSGCGGLCTSMNVGCRGCLGPTDKVDDHGLKMISALTSLLDVEHEEEYTEEELDKLIEKIPDPLGTFYRFTYGVSMISKLHPDMEE</sequence>
<dbReference type="InterPro" id="IPR006137">
    <property type="entry name" value="NADH_UbQ_OxRdtase-like_20kDa"/>
</dbReference>
<gene>
    <name evidence="3" type="ORF">K9W45_11790</name>
</gene>
<proteinExistence type="predicted"/>
<protein>
    <submittedName>
        <fullName evidence="3">Oxidoreductase</fullName>
    </submittedName>
</protein>
<dbReference type="Pfam" id="PF01058">
    <property type="entry name" value="Oxidored_q6"/>
    <property type="match status" value="1"/>
</dbReference>
<name>A0A9Y1BLL6_9ARCH</name>
<dbReference type="GO" id="GO:0051536">
    <property type="term" value="F:iron-sulfur cluster binding"/>
    <property type="evidence" value="ECO:0007669"/>
    <property type="project" value="InterPro"/>
</dbReference>
<reference evidence="3" key="1">
    <citation type="journal article" date="2022" name="Nat. Microbiol.">
        <title>Unique mobile elements and scalable gene flow at the prokaryote-eukaryote boundary revealed by circularized Asgard archaea genomes.</title>
        <authorList>
            <person name="Wu F."/>
            <person name="Speth D.R."/>
            <person name="Philosof A."/>
            <person name="Cremiere A."/>
            <person name="Narayanan A."/>
            <person name="Barco R.A."/>
            <person name="Connon S.A."/>
            <person name="Amend J.P."/>
            <person name="Antoshechkin I.A."/>
            <person name="Orphan V.J."/>
        </authorList>
    </citation>
    <scope>NUCLEOTIDE SEQUENCE</scope>
    <source>
        <strain evidence="3">PM71</strain>
    </source>
</reference>
<dbReference type="Gene3D" id="3.40.50.700">
    <property type="entry name" value="NADH:ubiquinone oxidoreductase-like, 20kDa subunit"/>
    <property type="match status" value="1"/>
</dbReference>
<evidence type="ECO:0000256" key="1">
    <source>
        <dbReference type="ARBA" id="ARBA00023002"/>
    </source>
</evidence>
<dbReference type="InterPro" id="IPR051349">
    <property type="entry name" value="Hydrogenase_assoc-protein"/>
</dbReference>
<keyword evidence="1" id="KW-0560">Oxidoreductase</keyword>
<dbReference type="EMBL" id="CP084166">
    <property type="protein sequence ID" value="UJG40504.1"/>
    <property type="molecule type" value="Genomic_DNA"/>
</dbReference>
<feature type="domain" description="NADH:ubiquinone oxidoreductase-like 20kDa subunit" evidence="2">
    <location>
        <begin position="14"/>
        <end position="173"/>
    </location>
</feature>
<evidence type="ECO:0000313" key="3">
    <source>
        <dbReference type="EMBL" id="UJG40504.1"/>
    </source>
</evidence>
<evidence type="ECO:0000259" key="2">
    <source>
        <dbReference type="Pfam" id="PF01058"/>
    </source>
</evidence>
<organism evidence="3">
    <name type="scientific">Candidatus Heimdallarchaeum aukensis</name>
    <dbReference type="NCBI Taxonomy" id="2876573"/>
    <lineage>
        <taxon>Archaea</taxon>
        <taxon>Promethearchaeati</taxon>
        <taxon>Candidatus Heimdallarchaeota</taxon>
        <taxon>Candidatus Heimdallarchaeia (ex Rinke et al. 2021) (nom. nud.)</taxon>
        <taxon>Candidatus Heimdallarchaeales</taxon>
        <taxon>Candidatus Heimdallarchaeaceae</taxon>
        <taxon>Candidatus Heimdallarchaeum</taxon>
    </lineage>
</organism>
<dbReference type="PANTHER" id="PTHR42845:SF2">
    <property type="entry name" value="F420-NON-REDUCING HYDROGENASE VHU SUBUNIT G"/>
    <property type="match status" value="1"/>
</dbReference>
<dbReference type="GO" id="GO:0016491">
    <property type="term" value="F:oxidoreductase activity"/>
    <property type="evidence" value="ECO:0007669"/>
    <property type="project" value="UniProtKB-KW"/>
</dbReference>